<feature type="transmembrane region" description="Helical" evidence="7">
    <location>
        <begin position="354"/>
        <end position="376"/>
    </location>
</feature>
<dbReference type="PANTHER" id="PTHR43549:SF2">
    <property type="entry name" value="MULTIDRUG RESISTANCE PROTEIN NORM-RELATED"/>
    <property type="match status" value="1"/>
</dbReference>
<evidence type="ECO:0000313" key="8">
    <source>
        <dbReference type="EMBL" id="PZQ47010.1"/>
    </source>
</evidence>
<keyword evidence="6 7" id="KW-0472">Membrane</keyword>
<feature type="transmembrane region" description="Helical" evidence="7">
    <location>
        <begin position="281"/>
        <end position="304"/>
    </location>
</feature>
<dbReference type="AlphaFoldDB" id="A0A2W5Q6I9"/>
<evidence type="ECO:0000256" key="6">
    <source>
        <dbReference type="ARBA" id="ARBA00023136"/>
    </source>
</evidence>
<keyword evidence="3" id="KW-1003">Cell membrane</keyword>
<reference evidence="8 9" key="1">
    <citation type="submission" date="2017-08" db="EMBL/GenBank/DDBJ databases">
        <title>Infants hospitalized years apart are colonized by the same room-sourced microbial strains.</title>
        <authorList>
            <person name="Brooks B."/>
            <person name="Olm M.R."/>
            <person name="Firek B.A."/>
            <person name="Baker R."/>
            <person name="Thomas B.C."/>
            <person name="Morowitz M.J."/>
            <person name="Banfield J.F."/>
        </authorList>
    </citation>
    <scope>NUCLEOTIDE SEQUENCE [LARGE SCALE GENOMIC DNA]</scope>
    <source>
        <strain evidence="8">S2_005_002_R2_34</strain>
    </source>
</reference>
<feature type="transmembrane region" description="Helical" evidence="7">
    <location>
        <begin position="163"/>
        <end position="188"/>
    </location>
</feature>
<dbReference type="Proteomes" id="UP000249185">
    <property type="component" value="Unassembled WGS sequence"/>
</dbReference>
<comment type="subcellular location">
    <subcellularLocation>
        <location evidence="1">Cell inner membrane</location>
        <topology evidence="1">Multi-pass membrane protein</topology>
    </subcellularLocation>
</comment>
<keyword evidence="5 7" id="KW-1133">Transmembrane helix</keyword>
<dbReference type="InterPro" id="IPR048279">
    <property type="entry name" value="MdtK-like"/>
</dbReference>
<sequence length="459" mass="48641">MMSHARFLEGSTMSHVIRMTLTGAAGLTFMFLIDTATLFWISRLRDEALMAALGFAWTIQFFIISIGIGLAIATTALVSRAFGEGDIARARRLSTGAIAITLVSQVALVVVVMLFRRQILHYAGASGATLDIADRFLVITLPSMPLMAIGMCGGAILRAMGDAWRAMLVTMIAGIVAMLLDPIFIFTLDLGIDGAAWVMVIARVGVGILALWYLIGVHGVLARMGIADFRPILAPFAVIALPAIMTQMSTPFGNALLTHFIAAFGDGAVAGFAVISRLTVLAFGGIFALSGAIGGILGQNYGAGLMPRVRRVYRDSVLFCFAYTLAAWAILFATRELVVTLFRLGHEGAVVVDAFVGIAAGGFIFTGALFVANSAFNTLGRPLWSTGFNWARDGFVLLPAAWAMSRAFGAPGVLYGQAAAGVIVGTIAAWAGWRFVAGLMPDEEAVLETVSEDLHHRPG</sequence>
<dbReference type="GO" id="GO:0005886">
    <property type="term" value="C:plasma membrane"/>
    <property type="evidence" value="ECO:0007669"/>
    <property type="project" value="UniProtKB-SubCell"/>
</dbReference>
<feature type="transmembrane region" description="Helical" evidence="7">
    <location>
        <begin position="136"/>
        <end position="157"/>
    </location>
</feature>
<dbReference type="GO" id="GO:0042910">
    <property type="term" value="F:xenobiotic transmembrane transporter activity"/>
    <property type="evidence" value="ECO:0007669"/>
    <property type="project" value="InterPro"/>
</dbReference>
<feature type="transmembrane region" description="Helical" evidence="7">
    <location>
        <begin position="221"/>
        <end position="244"/>
    </location>
</feature>
<evidence type="ECO:0000256" key="4">
    <source>
        <dbReference type="ARBA" id="ARBA00022692"/>
    </source>
</evidence>
<name>A0A2W5Q6I9_RHOSU</name>
<feature type="transmembrane region" description="Helical" evidence="7">
    <location>
        <begin position="48"/>
        <end position="73"/>
    </location>
</feature>
<feature type="transmembrane region" description="Helical" evidence="7">
    <location>
        <begin position="20"/>
        <end position="41"/>
    </location>
</feature>
<dbReference type="PIRSF" id="PIRSF006603">
    <property type="entry name" value="DinF"/>
    <property type="match status" value="1"/>
</dbReference>
<dbReference type="PANTHER" id="PTHR43549">
    <property type="entry name" value="MULTIDRUG RESISTANCE PROTEIN YPNP-RELATED"/>
    <property type="match status" value="1"/>
</dbReference>
<feature type="transmembrane region" description="Helical" evidence="7">
    <location>
        <begin position="195"/>
        <end position="215"/>
    </location>
</feature>
<organism evidence="8 9">
    <name type="scientific">Rhodovulum sulfidophilum</name>
    <name type="common">Rhodobacter sulfidophilus</name>
    <dbReference type="NCBI Taxonomy" id="35806"/>
    <lineage>
        <taxon>Bacteria</taxon>
        <taxon>Pseudomonadati</taxon>
        <taxon>Pseudomonadota</taxon>
        <taxon>Alphaproteobacteria</taxon>
        <taxon>Rhodobacterales</taxon>
        <taxon>Paracoccaceae</taxon>
        <taxon>Rhodovulum</taxon>
    </lineage>
</organism>
<keyword evidence="2" id="KW-0813">Transport</keyword>
<dbReference type="GO" id="GO:0015297">
    <property type="term" value="F:antiporter activity"/>
    <property type="evidence" value="ECO:0007669"/>
    <property type="project" value="InterPro"/>
</dbReference>
<feature type="transmembrane region" description="Helical" evidence="7">
    <location>
        <begin position="316"/>
        <end position="334"/>
    </location>
</feature>
<accession>A0A2W5Q6I9</accession>
<gene>
    <name evidence="8" type="ORF">DI556_18655</name>
</gene>
<feature type="transmembrane region" description="Helical" evidence="7">
    <location>
        <begin position="93"/>
        <end position="115"/>
    </location>
</feature>
<evidence type="ECO:0000313" key="9">
    <source>
        <dbReference type="Proteomes" id="UP000249185"/>
    </source>
</evidence>
<dbReference type="EMBL" id="QFPW01000019">
    <property type="protein sequence ID" value="PZQ47010.1"/>
    <property type="molecule type" value="Genomic_DNA"/>
</dbReference>
<comment type="caution">
    <text evidence="8">The sequence shown here is derived from an EMBL/GenBank/DDBJ whole genome shotgun (WGS) entry which is preliminary data.</text>
</comment>
<evidence type="ECO:0000256" key="1">
    <source>
        <dbReference type="ARBA" id="ARBA00004429"/>
    </source>
</evidence>
<evidence type="ECO:0000256" key="5">
    <source>
        <dbReference type="ARBA" id="ARBA00022989"/>
    </source>
</evidence>
<dbReference type="Pfam" id="PF01554">
    <property type="entry name" value="MatE"/>
    <property type="match status" value="2"/>
</dbReference>
<evidence type="ECO:0000256" key="7">
    <source>
        <dbReference type="SAM" id="Phobius"/>
    </source>
</evidence>
<dbReference type="InterPro" id="IPR002528">
    <property type="entry name" value="MATE_fam"/>
</dbReference>
<keyword evidence="4 7" id="KW-0812">Transmembrane</keyword>
<feature type="transmembrane region" description="Helical" evidence="7">
    <location>
        <begin position="413"/>
        <end position="433"/>
    </location>
</feature>
<dbReference type="InterPro" id="IPR052031">
    <property type="entry name" value="Membrane_Transporter-Flippase"/>
</dbReference>
<proteinExistence type="predicted"/>
<evidence type="ECO:0000256" key="2">
    <source>
        <dbReference type="ARBA" id="ARBA00022448"/>
    </source>
</evidence>
<evidence type="ECO:0000256" key="3">
    <source>
        <dbReference type="ARBA" id="ARBA00022475"/>
    </source>
</evidence>
<protein>
    <submittedName>
        <fullName evidence="8">Multidrug transporter</fullName>
    </submittedName>
</protein>